<evidence type="ECO:0000256" key="1">
    <source>
        <dbReference type="ARBA" id="ARBA00004123"/>
    </source>
</evidence>
<proteinExistence type="predicted"/>
<evidence type="ECO:0000256" key="4">
    <source>
        <dbReference type="SAM" id="MobiDB-lite"/>
    </source>
</evidence>
<feature type="domain" description="DNA endonuclease activator Ctp1 C-terminal" evidence="5">
    <location>
        <begin position="302"/>
        <end position="394"/>
    </location>
</feature>
<dbReference type="EMBL" id="JALJOV010000806">
    <property type="protein sequence ID" value="KAK9861149.1"/>
    <property type="molecule type" value="Genomic_DNA"/>
</dbReference>
<keyword evidence="2" id="KW-0227">DNA damage</keyword>
<keyword evidence="3" id="KW-0539">Nucleus</keyword>
<gene>
    <name evidence="6" type="ORF">WJX84_010562</name>
</gene>
<dbReference type="PANTHER" id="PTHR15107:SF0">
    <property type="entry name" value="DNA ENDONUCLEASE ACTIVATOR CTP1 C-TERMINAL DOMAIN-CONTAINING PROTEIN"/>
    <property type="match status" value="1"/>
</dbReference>
<feature type="compositionally biased region" description="Basic and acidic residues" evidence="4">
    <location>
        <begin position="166"/>
        <end position="181"/>
    </location>
</feature>
<name>A0AAW1SXY2_9CHLO</name>
<dbReference type="InterPro" id="IPR033316">
    <property type="entry name" value="RBBP8-like"/>
</dbReference>
<evidence type="ECO:0000313" key="6">
    <source>
        <dbReference type="EMBL" id="KAK9861149.1"/>
    </source>
</evidence>
<dbReference type="PANTHER" id="PTHR15107">
    <property type="entry name" value="RETINOBLASTOMA BINDING PROTEIN 8"/>
    <property type="match status" value="1"/>
</dbReference>
<keyword evidence="7" id="KW-1185">Reference proteome</keyword>
<comment type="subcellular location">
    <subcellularLocation>
        <location evidence="1">Nucleus</location>
    </subcellularLocation>
</comment>
<organism evidence="6 7">
    <name type="scientific">Apatococcus fuscideae</name>
    <dbReference type="NCBI Taxonomy" id="2026836"/>
    <lineage>
        <taxon>Eukaryota</taxon>
        <taxon>Viridiplantae</taxon>
        <taxon>Chlorophyta</taxon>
        <taxon>core chlorophytes</taxon>
        <taxon>Trebouxiophyceae</taxon>
        <taxon>Chlorellales</taxon>
        <taxon>Chlorellaceae</taxon>
        <taxon>Apatococcus</taxon>
    </lineage>
</organism>
<evidence type="ECO:0000256" key="3">
    <source>
        <dbReference type="ARBA" id="ARBA00023242"/>
    </source>
</evidence>
<dbReference type="AlphaFoldDB" id="A0AAW1SXY2"/>
<accession>A0AAW1SXY2</accession>
<feature type="region of interest" description="Disordered" evidence="4">
    <location>
        <begin position="33"/>
        <end position="214"/>
    </location>
</feature>
<evidence type="ECO:0000259" key="5">
    <source>
        <dbReference type="Pfam" id="PF08573"/>
    </source>
</evidence>
<feature type="region of interest" description="Disordered" evidence="4">
    <location>
        <begin position="279"/>
        <end position="300"/>
    </location>
</feature>
<dbReference type="GO" id="GO:0003684">
    <property type="term" value="F:damaged DNA binding"/>
    <property type="evidence" value="ECO:0007669"/>
    <property type="project" value="TreeGrafter"/>
</dbReference>
<sequence length="402" mass="42287">MRVEKWKAAYLNARTQSRGSTAGVTLQVPISITGNSLNGSLDRPKAQQHLMPPAADGISPDHSGLQRASSAQLDSSQLRPLEAGSTDQVRHASAARVDSPASASGMTAVDPECELDSGPVQPAASEVVQSQPGSAPESPTIGQQASREQAAALAEPPNATNNHGKSAKDRLQVVHAEDAGRSTRLAAAGGPQQQDQPAKPLQSLTGAGLLMMPAGADPQDGATVPHPNPAPIATIIEAADTRLLERNGQLAPQPDQALSRVPEGVLAAEDSGSACQPEHAAADARRLPPAQHGAEHGGQGYKYNETVRKRADREALSGFDCPDCRGFYEAMASWGHLKISQLPSCGHAPLGKRLALDRGETFTRKQIQDAASRHRAKYRAPETPDGFWDMGFGDSLDSRVHS</sequence>
<dbReference type="GO" id="GO:0005634">
    <property type="term" value="C:nucleus"/>
    <property type="evidence" value="ECO:0007669"/>
    <property type="project" value="UniProtKB-SubCell"/>
</dbReference>
<reference evidence="6 7" key="1">
    <citation type="journal article" date="2024" name="Nat. Commun.">
        <title>Phylogenomics reveals the evolutionary origins of lichenization in chlorophyte algae.</title>
        <authorList>
            <person name="Puginier C."/>
            <person name="Libourel C."/>
            <person name="Otte J."/>
            <person name="Skaloud P."/>
            <person name="Haon M."/>
            <person name="Grisel S."/>
            <person name="Petersen M."/>
            <person name="Berrin J.G."/>
            <person name="Delaux P.M."/>
            <person name="Dal Grande F."/>
            <person name="Keller J."/>
        </authorList>
    </citation>
    <scope>NUCLEOTIDE SEQUENCE [LARGE SCALE GENOMIC DNA]</scope>
    <source>
        <strain evidence="6 7">SAG 2523</strain>
    </source>
</reference>
<comment type="caution">
    <text evidence="6">The sequence shown here is derived from an EMBL/GenBank/DDBJ whole genome shotgun (WGS) entry which is preliminary data.</text>
</comment>
<dbReference type="GO" id="GO:0010792">
    <property type="term" value="P:DNA double-strand break processing involved in repair via single-strand annealing"/>
    <property type="evidence" value="ECO:0007669"/>
    <property type="project" value="TreeGrafter"/>
</dbReference>
<protein>
    <recommendedName>
        <fullName evidence="5">DNA endonuclease activator Ctp1 C-terminal domain-containing protein</fullName>
    </recommendedName>
</protein>
<feature type="compositionally biased region" description="Polar residues" evidence="4">
    <location>
        <begin position="66"/>
        <end position="78"/>
    </location>
</feature>
<dbReference type="Proteomes" id="UP001485043">
    <property type="component" value="Unassembled WGS sequence"/>
</dbReference>
<dbReference type="InterPro" id="IPR013882">
    <property type="entry name" value="Ctp1_C"/>
</dbReference>
<feature type="compositionally biased region" description="Low complexity" evidence="4">
    <location>
        <begin position="186"/>
        <end position="198"/>
    </location>
</feature>
<dbReference type="Pfam" id="PF08573">
    <property type="entry name" value="SAE2"/>
    <property type="match status" value="1"/>
</dbReference>
<evidence type="ECO:0000256" key="2">
    <source>
        <dbReference type="ARBA" id="ARBA00022763"/>
    </source>
</evidence>
<evidence type="ECO:0000313" key="7">
    <source>
        <dbReference type="Proteomes" id="UP001485043"/>
    </source>
</evidence>